<reference evidence="1 2" key="1">
    <citation type="submission" date="2018-08" db="EMBL/GenBank/DDBJ databases">
        <authorList>
            <person name="Washington J.M."/>
            <person name="Garlena R.A."/>
            <person name="Russell D.A."/>
            <person name="Pope W.H."/>
            <person name="Jacobs-Sera D."/>
            <person name="Hatfull G.F."/>
        </authorList>
    </citation>
    <scope>NUCLEOTIDE SEQUENCE [LARGE SCALE GENOMIC DNA]</scope>
</reference>
<accession>A0A386KA66</accession>
<name>A0A386KA66_9CAUD</name>
<sequence length="138" mass="16049">MTLTDLGWRARAWWFWATHPREALCDAGIWKCHQHHRMLWLARERRWAWRHKLRAARVRSWSGWAPGELAALMGPSRTEVARSALYERLAGDLAALAAKRRAEGIEALLAHLEPLPPWQRELARNCLDREVRAMGLGR</sequence>
<evidence type="ECO:0000313" key="2">
    <source>
        <dbReference type="Proteomes" id="UP000269292"/>
    </source>
</evidence>
<evidence type="ECO:0000313" key="1">
    <source>
        <dbReference type="EMBL" id="AYD82079.1"/>
    </source>
</evidence>
<dbReference type="EMBL" id="MH744423">
    <property type="protein sequence ID" value="AYD82079.1"/>
    <property type="molecule type" value="Genomic_DNA"/>
</dbReference>
<keyword evidence="2" id="KW-1185">Reference proteome</keyword>
<organism evidence="1 2">
    <name type="scientific">Mycobacterium phage Saguaro</name>
    <dbReference type="NCBI Taxonomy" id="2315616"/>
    <lineage>
        <taxon>Viruses</taxon>
        <taxon>Duplodnaviria</taxon>
        <taxon>Heunggongvirae</taxon>
        <taxon>Uroviricota</taxon>
        <taxon>Caudoviricetes</taxon>
        <taxon>Bclasvirinae</taxon>
        <taxon>Saguarovirus</taxon>
        <taxon>Saguarovirus saguaro</taxon>
    </lineage>
</organism>
<protein>
    <submittedName>
        <fullName evidence="1">Uncharacterized protein</fullName>
    </submittedName>
</protein>
<dbReference type="RefSeq" id="YP_009949750.1">
    <property type="nucleotide sequence ID" value="NC_051583.1"/>
</dbReference>
<gene>
    <name evidence="1" type="primary">87</name>
    <name evidence="1" type="ORF">SEA_SAGUARO_87</name>
</gene>
<dbReference type="Proteomes" id="UP000269292">
    <property type="component" value="Segment"/>
</dbReference>
<dbReference type="GeneID" id="60321154"/>
<proteinExistence type="predicted"/>
<dbReference type="KEGG" id="vg:60321154"/>